<name>A0A1W1BGG5_9ZZZZ</name>
<sequence length="106" mass="12653">MIKKMKKHLEHVKNDPKFQEKLQDMQPKKSIWGFLAVILFFFVPELVNFLYYKEILVWIDEFAKDAPNQEMSNLLVWMSKEIFTGEISWVNLAIGVGFLIWLFRGK</sequence>
<accession>A0A1W1BGG5</accession>
<reference evidence="2" key="1">
    <citation type="submission" date="2016-10" db="EMBL/GenBank/DDBJ databases">
        <authorList>
            <person name="de Groot N.N."/>
        </authorList>
    </citation>
    <scope>NUCLEOTIDE SEQUENCE</scope>
</reference>
<feature type="transmembrane region" description="Helical" evidence="1">
    <location>
        <begin position="82"/>
        <end position="103"/>
    </location>
</feature>
<protein>
    <submittedName>
        <fullName evidence="2">Uncharacterized protein</fullName>
    </submittedName>
</protein>
<dbReference type="AlphaFoldDB" id="A0A1W1BGG5"/>
<feature type="transmembrane region" description="Helical" evidence="1">
    <location>
        <begin position="31"/>
        <end position="52"/>
    </location>
</feature>
<evidence type="ECO:0000313" key="2">
    <source>
        <dbReference type="EMBL" id="SFV52588.1"/>
    </source>
</evidence>
<proteinExistence type="predicted"/>
<organism evidence="2">
    <name type="scientific">hydrothermal vent metagenome</name>
    <dbReference type="NCBI Taxonomy" id="652676"/>
    <lineage>
        <taxon>unclassified sequences</taxon>
        <taxon>metagenomes</taxon>
        <taxon>ecological metagenomes</taxon>
    </lineage>
</organism>
<keyword evidence="1" id="KW-1133">Transmembrane helix</keyword>
<evidence type="ECO:0000256" key="1">
    <source>
        <dbReference type="SAM" id="Phobius"/>
    </source>
</evidence>
<keyword evidence="1" id="KW-0812">Transmembrane</keyword>
<dbReference type="EMBL" id="FPHN01000010">
    <property type="protein sequence ID" value="SFV52588.1"/>
    <property type="molecule type" value="Genomic_DNA"/>
</dbReference>
<keyword evidence="1" id="KW-0472">Membrane</keyword>
<gene>
    <name evidence="2" type="ORF">MNB_SV-14-829</name>
</gene>